<name>A0ABD0K2T4_9CAEN</name>
<dbReference type="Pfam" id="PF00613">
    <property type="entry name" value="PI3Ka"/>
    <property type="match status" value="1"/>
</dbReference>
<reference evidence="5 6" key="1">
    <citation type="journal article" date="2023" name="Sci. Data">
        <title>Genome assembly of the Korean intertidal mud-creeper Batillaria attramentaria.</title>
        <authorList>
            <person name="Patra A.K."/>
            <person name="Ho P.T."/>
            <person name="Jun S."/>
            <person name="Lee S.J."/>
            <person name="Kim Y."/>
            <person name="Won Y.J."/>
        </authorList>
    </citation>
    <scope>NUCLEOTIDE SEQUENCE [LARGE SCALE GENOMIC DNA]</scope>
    <source>
        <strain evidence="5">Wonlab-2016</strain>
    </source>
</reference>
<comment type="similarity">
    <text evidence="1">Belongs to the PI3/PI4-kinase family.</text>
</comment>
<evidence type="ECO:0000313" key="6">
    <source>
        <dbReference type="Proteomes" id="UP001519460"/>
    </source>
</evidence>
<dbReference type="CDD" id="cd08397">
    <property type="entry name" value="C2_PI3K_class_III"/>
    <property type="match status" value="1"/>
</dbReference>
<dbReference type="Gene3D" id="2.60.40.150">
    <property type="entry name" value="C2 domain"/>
    <property type="match status" value="1"/>
</dbReference>
<evidence type="ECO:0008006" key="7">
    <source>
        <dbReference type="Google" id="ProtNLM"/>
    </source>
</evidence>
<feature type="compositionally biased region" description="Basic and acidic residues" evidence="2">
    <location>
        <begin position="415"/>
        <end position="425"/>
    </location>
</feature>
<evidence type="ECO:0000259" key="3">
    <source>
        <dbReference type="PROSITE" id="PS51545"/>
    </source>
</evidence>
<comment type="caution">
    <text evidence="5">The sequence shown here is derived from an EMBL/GenBank/DDBJ whole genome shotgun (WGS) entry which is preliminary data.</text>
</comment>
<feature type="domain" description="C2 PI3K-type" evidence="4">
    <location>
        <begin position="36"/>
        <end position="185"/>
    </location>
</feature>
<dbReference type="SMART" id="SM00145">
    <property type="entry name" value="PI3Ka"/>
    <property type="match status" value="1"/>
</dbReference>
<dbReference type="InterPro" id="IPR002420">
    <property type="entry name" value="PI3K-type_C2_dom"/>
</dbReference>
<dbReference type="SUPFAM" id="SSF49562">
    <property type="entry name" value="C2 domain (Calcium/lipid-binding domain, CaLB)"/>
    <property type="match status" value="1"/>
</dbReference>
<feature type="region of interest" description="Disordered" evidence="2">
    <location>
        <begin position="415"/>
        <end position="439"/>
    </location>
</feature>
<dbReference type="EMBL" id="JACVVK020000264">
    <property type="protein sequence ID" value="KAK7481349.1"/>
    <property type="molecule type" value="Genomic_DNA"/>
</dbReference>
<evidence type="ECO:0000256" key="1">
    <source>
        <dbReference type="PROSITE-ProRule" id="PRU00880"/>
    </source>
</evidence>
<dbReference type="PROSITE" id="PS51545">
    <property type="entry name" value="PIK_HELICAL"/>
    <property type="match status" value="1"/>
</dbReference>
<dbReference type="AlphaFoldDB" id="A0ABD0K2T4"/>
<accession>A0ABD0K2T4</accession>
<dbReference type="InterPro" id="IPR016024">
    <property type="entry name" value="ARM-type_fold"/>
</dbReference>
<organism evidence="5 6">
    <name type="scientific">Batillaria attramentaria</name>
    <dbReference type="NCBI Taxonomy" id="370345"/>
    <lineage>
        <taxon>Eukaryota</taxon>
        <taxon>Metazoa</taxon>
        <taxon>Spiralia</taxon>
        <taxon>Lophotrochozoa</taxon>
        <taxon>Mollusca</taxon>
        <taxon>Gastropoda</taxon>
        <taxon>Caenogastropoda</taxon>
        <taxon>Sorbeoconcha</taxon>
        <taxon>Cerithioidea</taxon>
        <taxon>Batillariidae</taxon>
        <taxon>Batillaria</taxon>
    </lineage>
</organism>
<evidence type="ECO:0000256" key="2">
    <source>
        <dbReference type="SAM" id="MobiDB-lite"/>
    </source>
</evidence>
<feature type="domain" description="PIK helical" evidence="3">
    <location>
        <begin position="282"/>
        <end position="439"/>
    </location>
</feature>
<proteinExistence type="inferred from homology"/>
<dbReference type="PANTHER" id="PTHR10048:SF7">
    <property type="entry name" value="PHOSPHATIDYLINOSITOL 3-KINASE CATALYTIC SUBUNIT TYPE 3"/>
    <property type="match status" value="1"/>
</dbReference>
<sequence length="439" mass="50484">MEETSDRFNYVYSCDLDVNVEIKIGTLEGERERPTFTELLNDPAKRFSGACQEGCSDLFVTCQVFNEGRPMGLPVQTSYKAFSTRWNWNEWLRLPVKFSDLPKTAVLSLTIWDIEGTCKAVPVGGTTITLFGKRGTLRRGMHDLKVWPRTEADCHWPSTTPGKNKESDDRMSRLSKLTKKHRDGHMLKVDWLDRLTFREVEVVNEHQKRDSNFMYLMIEFPQVVYDSADYTVVYFEKDGDRGYEFRTVAEIVTIPDPEMLLENLMESKHHKMARSLRTGPTDRDMKPDAKTRDILKKIVGYPPTTVLTSEEQDVVWKFRFYLSGQKEALTKFLKCVNWSVAQEAKQALELMMGWQAIDVVDALELLSPAFQHPLVRKYAVTRLQQADDEDLLLYLLQLVQALKYENFADIKAKVGEDAPPPRRESVSSPDLSSASPDKE</sequence>
<dbReference type="InterPro" id="IPR015433">
    <property type="entry name" value="PI3/4_kinase"/>
</dbReference>
<dbReference type="Gene3D" id="1.25.40.70">
    <property type="entry name" value="Phosphatidylinositol 3-kinase, accessory domain (PIK)"/>
    <property type="match status" value="1"/>
</dbReference>
<feature type="compositionally biased region" description="Low complexity" evidence="2">
    <location>
        <begin position="426"/>
        <end position="439"/>
    </location>
</feature>
<feature type="non-terminal residue" evidence="5">
    <location>
        <position position="439"/>
    </location>
</feature>
<dbReference type="SUPFAM" id="SSF48371">
    <property type="entry name" value="ARM repeat"/>
    <property type="match status" value="1"/>
</dbReference>
<evidence type="ECO:0000259" key="4">
    <source>
        <dbReference type="PROSITE" id="PS51547"/>
    </source>
</evidence>
<dbReference type="InterPro" id="IPR035892">
    <property type="entry name" value="C2_domain_sf"/>
</dbReference>
<evidence type="ECO:0000313" key="5">
    <source>
        <dbReference type="EMBL" id="KAK7481349.1"/>
    </source>
</evidence>
<keyword evidence="6" id="KW-1185">Reference proteome</keyword>
<dbReference type="Pfam" id="PF00792">
    <property type="entry name" value="PI3K_C2"/>
    <property type="match status" value="1"/>
</dbReference>
<dbReference type="InterPro" id="IPR042236">
    <property type="entry name" value="PI3K_accessory_sf"/>
</dbReference>
<gene>
    <name evidence="5" type="ORF">BaRGS_00027429</name>
</gene>
<dbReference type="PROSITE" id="PS51547">
    <property type="entry name" value="C2_PI3K"/>
    <property type="match status" value="1"/>
</dbReference>
<dbReference type="SMART" id="SM00142">
    <property type="entry name" value="PI3K_C2"/>
    <property type="match status" value="1"/>
</dbReference>
<dbReference type="InterPro" id="IPR001263">
    <property type="entry name" value="PI3K_accessory_dom"/>
</dbReference>
<dbReference type="PANTHER" id="PTHR10048">
    <property type="entry name" value="PHOSPHATIDYLINOSITOL KINASE"/>
    <property type="match status" value="1"/>
</dbReference>
<dbReference type="Proteomes" id="UP001519460">
    <property type="component" value="Unassembled WGS sequence"/>
</dbReference>
<protein>
    <recommendedName>
        <fullName evidence="7">Phosphatidylinositol 3-kinase</fullName>
    </recommendedName>
</protein>